<dbReference type="GO" id="GO:0003700">
    <property type="term" value="F:DNA-binding transcription factor activity"/>
    <property type="evidence" value="ECO:0007669"/>
    <property type="project" value="TreeGrafter"/>
</dbReference>
<evidence type="ECO:0000313" key="6">
    <source>
        <dbReference type="Proteomes" id="UP000366872"/>
    </source>
</evidence>
<dbReference type="RefSeq" id="WP_136078766.1">
    <property type="nucleotide sequence ID" value="NZ_CAAHFG010000001.1"/>
</dbReference>
<keyword evidence="6" id="KW-1185">Reference proteome</keyword>
<evidence type="ECO:0000259" key="4">
    <source>
        <dbReference type="PROSITE" id="PS50932"/>
    </source>
</evidence>
<proteinExistence type="predicted"/>
<keyword evidence="3" id="KW-0804">Transcription</keyword>
<evidence type="ECO:0000256" key="1">
    <source>
        <dbReference type="ARBA" id="ARBA00023015"/>
    </source>
</evidence>
<dbReference type="PROSITE" id="PS50932">
    <property type="entry name" value="HTH_LACI_2"/>
    <property type="match status" value="1"/>
</dbReference>
<dbReference type="SMART" id="SM00354">
    <property type="entry name" value="HTH_LACI"/>
    <property type="match status" value="1"/>
</dbReference>
<dbReference type="CDD" id="cd01392">
    <property type="entry name" value="HTH_LacI"/>
    <property type="match status" value="1"/>
</dbReference>
<reference evidence="5 6" key="1">
    <citation type="submission" date="2019-04" db="EMBL/GenBank/DDBJ databases">
        <authorList>
            <person name="Van Vliet M D."/>
        </authorList>
    </citation>
    <scope>NUCLEOTIDE SEQUENCE [LARGE SCALE GENOMIC DNA]</scope>
    <source>
        <strain evidence="5 6">F1</strain>
    </source>
</reference>
<dbReference type="PANTHER" id="PTHR30146">
    <property type="entry name" value="LACI-RELATED TRANSCRIPTIONAL REPRESSOR"/>
    <property type="match status" value="1"/>
</dbReference>
<sequence>MSKNNPERRVTHADIAREVGVSKATVSLSLSNHPRISDAMKMRVRKKAEEMGYDPDPMLSALAHYRNSSQTKPTQAVLAWINPLENPDDLRGQHEFDLYWKGAFDAAHQLGYRLEEFRTKDISLQRMDSIFKTRNIRGILIAGLRHTTFLHTKTDWQSFPWKDYAAVRFGRSTAYPETHYVTSAQTANTMLAVKSIRQRGYQRIGYFGEYSEVRLFCAGFLFAQLTLPENLRLPPLLFTLEDSIHQQKEKLKIWIKQYKPDVILTEHSGIFQLLADLKIRIPDDIGLVTNSIHDTPIDAGIDQNPRDIGYAATRMLISLINGHSLGIPSVRNETLIEGSWVDGSMLPNRNIE</sequence>
<evidence type="ECO:0000256" key="2">
    <source>
        <dbReference type="ARBA" id="ARBA00023125"/>
    </source>
</evidence>
<dbReference type="Pfam" id="PF00356">
    <property type="entry name" value="LacI"/>
    <property type="match status" value="1"/>
</dbReference>
<evidence type="ECO:0000313" key="5">
    <source>
        <dbReference type="EMBL" id="VGO13166.1"/>
    </source>
</evidence>
<dbReference type="Gene3D" id="3.40.50.2300">
    <property type="match status" value="2"/>
</dbReference>
<organism evidence="5 6">
    <name type="scientific">Pontiella desulfatans</name>
    <dbReference type="NCBI Taxonomy" id="2750659"/>
    <lineage>
        <taxon>Bacteria</taxon>
        <taxon>Pseudomonadati</taxon>
        <taxon>Kiritimatiellota</taxon>
        <taxon>Kiritimatiellia</taxon>
        <taxon>Kiritimatiellales</taxon>
        <taxon>Pontiellaceae</taxon>
        <taxon>Pontiella</taxon>
    </lineage>
</organism>
<evidence type="ECO:0000256" key="3">
    <source>
        <dbReference type="ARBA" id="ARBA00023163"/>
    </source>
</evidence>
<dbReference type="Pfam" id="PF13377">
    <property type="entry name" value="Peripla_BP_3"/>
    <property type="match status" value="1"/>
</dbReference>
<dbReference type="AlphaFoldDB" id="A0A6C2U1B0"/>
<name>A0A6C2U1B0_PONDE</name>
<dbReference type="Proteomes" id="UP000366872">
    <property type="component" value="Unassembled WGS sequence"/>
</dbReference>
<accession>A0A6C2U1B0</accession>
<dbReference type="InterPro" id="IPR046335">
    <property type="entry name" value="LacI/GalR-like_sensor"/>
</dbReference>
<dbReference type="EMBL" id="CAAHFG010000001">
    <property type="protein sequence ID" value="VGO13166.1"/>
    <property type="molecule type" value="Genomic_DNA"/>
</dbReference>
<dbReference type="GO" id="GO:0000976">
    <property type="term" value="F:transcription cis-regulatory region binding"/>
    <property type="evidence" value="ECO:0007669"/>
    <property type="project" value="TreeGrafter"/>
</dbReference>
<dbReference type="PANTHER" id="PTHR30146:SF109">
    <property type="entry name" value="HTH-TYPE TRANSCRIPTIONAL REGULATOR GALS"/>
    <property type="match status" value="1"/>
</dbReference>
<keyword evidence="1" id="KW-0805">Transcription regulation</keyword>
<gene>
    <name evidence="5" type="ORF">PDESU_01720</name>
</gene>
<dbReference type="Gene3D" id="1.10.260.40">
    <property type="entry name" value="lambda repressor-like DNA-binding domains"/>
    <property type="match status" value="1"/>
</dbReference>
<keyword evidence="2" id="KW-0238">DNA-binding</keyword>
<dbReference type="InterPro" id="IPR010982">
    <property type="entry name" value="Lambda_DNA-bd_dom_sf"/>
</dbReference>
<dbReference type="InterPro" id="IPR028082">
    <property type="entry name" value="Peripla_BP_I"/>
</dbReference>
<protein>
    <recommendedName>
        <fullName evidence="4">HTH lacI-type domain-containing protein</fullName>
    </recommendedName>
</protein>
<feature type="domain" description="HTH lacI-type" evidence="4">
    <location>
        <begin position="10"/>
        <end position="64"/>
    </location>
</feature>
<dbReference type="SUPFAM" id="SSF47413">
    <property type="entry name" value="lambda repressor-like DNA-binding domains"/>
    <property type="match status" value="1"/>
</dbReference>
<dbReference type="SUPFAM" id="SSF53822">
    <property type="entry name" value="Periplasmic binding protein-like I"/>
    <property type="match status" value="1"/>
</dbReference>
<dbReference type="InterPro" id="IPR000843">
    <property type="entry name" value="HTH_LacI"/>
</dbReference>